<dbReference type="InterPro" id="IPR036912">
    <property type="entry name" value="HasA_haem-bd_sf"/>
</dbReference>
<dbReference type="Proteomes" id="UP001234585">
    <property type="component" value="Plasmid unnamed1"/>
</dbReference>
<evidence type="ECO:0008006" key="3">
    <source>
        <dbReference type="Google" id="ProtNLM"/>
    </source>
</evidence>
<dbReference type="Pfam" id="PF00353">
    <property type="entry name" value="HemolysinCabind"/>
    <property type="match status" value="1"/>
</dbReference>
<geneLocation type="plasmid" evidence="1 2">
    <name>unnamed1</name>
</geneLocation>
<dbReference type="SUPFAM" id="SSF54621">
    <property type="entry name" value="Heme-binding protein A (HasA)"/>
    <property type="match status" value="1"/>
</dbReference>
<gene>
    <name evidence="1" type="ORF">Q9313_20750</name>
</gene>
<evidence type="ECO:0000313" key="1">
    <source>
        <dbReference type="EMBL" id="WLS00491.1"/>
    </source>
</evidence>
<dbReference type="InterPro" id="IPR011049">
    <property type="entry name" value="Serralysin-like_metalloprot_C"/>
</dbReference>
<name>A0AA50CR03_9HYPH</name>
<keyword evidence="2" id="KW-1185">Reference proteome</keyword>
<dbReference type="RefSeq" id="WP_160870612.1">
    <property type="nucleotide sequence ID" value="NZ_CP132303.1"/>
</dbReference>
<dbReference type="GO" id="GO:0005509">
    <property type="term" value="F:calcium ion binding"/>
    <property type="evidence" value="ECO:0007669"/>
    <property type="project" value="InterPro"/>
</dbReference>
<dbReference type="InterPro" id="IPR001343">
    <property type="entry name" value="Hemolysn_Ca-bd"/>
</dbReference>
<dbReference type="AlphaFoldDB" id="A0AA50CR03"/>
<dbReference type="Gene3D" id="3.30.1500.10">
    <property type="entry name" value="Haem-binding HasA"/>
    <property type="match status" value="1"/>
</dbReference>
<dbReference type="EMBL" id="CP132303">
    <property type="protein sequence ID" value="WLS00491.1"/>
    <property type="molecule type" value="Genomic_DNA"/>
</dbReference>
<organism evidence="1 2">
    <name type="scientific">Shinella sumterensis</name>
    <dbReference type="NCBI Taxonomy" id="1967501"/>
    <lineage>
        <taxon>Bacteria</taxon>
        <taxon>Pseudomonadati</taxon>
        <taxon>Pseudomonadota</taxon>
        <taxon>Alphaproteobacteria</taxon>
        <taxon>Hyphomicrobiales</taxon>
        <taxon>Rhizobiaceae</taxon>
        <taxon>Shinella</taxon>
    </lineage>
</organism>
<protein>
    <recommendedName>
        <fullName evidence="3">Calcium-binding protein</fullName>
    </recommendedName>
</protein>
<evidence type="ECO:0000313" key="2">
    <source>
        <dbReference type="Proteomes" id="UP001234585"/>
    </source>
</evidence>
<reference evidence="1 2" key="1">
    <citation type="submission" date="2023-08" db="EMBL/GenBank/DDBJ databases">
        <title>Pathogen: clinical or host-associated sample.</title>
        <authorList>
            <person name="Hergert J."/>
            <person name="Casey R."/>
            <person name="Wagner J."/>
            <person name="Young E.L."/>
            <person name="Oakeson K.F."/>
        </authorList>
    </citation>
    <scope>NUCLEOTIDE SEQUENCE [LARGE SCALE GENOMIC DNA]</scope>
    <source>
        <strain evidence="1 2">1760953</strain>
        <plasmid evidence="1 2">unnamed1</plasmid>
    </source>
</reference>
<proteinExistence type="predicted"/>
<sequence length="260" mass="26727">MATIDFNDANNDGLGIDFLGYLEAWDASFTPGYYGFFSTNPVDFSGNQFAVADSNSATVGGVGSADTVVLDSGSAGDLYYDMTSHVLAGAVDGATFGRGLSYNSGTDTFSQSSWDIDINGLGLTGTGAANPVHNFVYGIMQGNPANLISVLNSQNNTFNGSAGDDVLYSFNGNDTLTGNGGYDTFIFGGTDGNDVITDFNAAEDIIDISAWAAGSALSVTYAYDAASGLYDATITDGVNGSISVQDIANNSLVSGVNLFV</sequence>
<dbReference type="SUPFAM" id="SSF51120">
    <property type="entry name" value="beta-Roll"/>
    <property type="match status" value="1"/>
</dbReference>
<keyword evidence="1" id="KW-0614">Plasmid</keyword>
<accession>A0AA50CR03</accession>